<dbReference type="AlphaFoldDB" id="A0A7W6JFD7"/>
<dbReference type="NCBIfam" id="TIGR01681">
    <property type="entry name" value="HAD-SF-IIIC"/>
    <property type="match status" value="1"/>
</dbReference>
<sequence>MTDRGILFWLPPKPADFAARLTAAQASDGPLAPALKALANHALDINGLNRLAKALRKARGEGRSLRPLTPFRLGVLSNSTTALIAPALEATALRYGLALEVVEAPFGQIVQEALDPEGLLATSELDAVLIAVDVYGAPLRETPGDADAAEATLAGALGQFDLVRDGLRANTRATLIWQTLPRLPETLFGSYDFRLPGTSRWLVDQLNRRLADSLPGDELLVDIAGLAETLGLDRWHDPVLRNIGKLPFAQEFAPVYAEHVARVIGALRGKSRKALVLDLDNTVWGGIIGDDGLEGIVIGQGSALGEAHLSVQQGALDLHGRGVVLAVSSKNEDETARTPFRQHADMLLKEDHIAVFQANWIDKATNLATIADALTLGRDALVFLDDNPAERMQVRSEHPEIAVPELPADAAFYARALNAGGYFEAVAFSDDDRNRSGFYKENARRLQLQGSAGSLDAYHASLEMVATFQPFDAVGRARISQLINKSNQFNLTTRRYTEAQVGEMEADAGRFTLQARLADVFGDNGMISVVVADRGADAWEIDTWLMSCRVLGRRMEEAVLAELVRAAKAAGAKALVGRFIPSDKNMMVAKHYEKLGFEKIAETDEGETVWRLALEGVADRTLPMQIVRPAAVGA</sequence>
<dbReference type="InterPro" id="IPR010037">
    <property type="entry name" value="FkbH_domain"/>
</dbReference>
<protein>
    <submittedName>
        <fullName evidence="2">FkbH-like protein</fullName>
    </submittedName>
</protein>
<accession>A0A7W6JFD7</accession>
<keyword evidence="3" id="KW-1185">Reference proteome</keyword>
<proteinExistence type="predicted"/>
<evidence type="ECO:0000259" key="1">
    <source>
        <dbReference type="Pfam" id="PF21211"/>
    </source>
</evidence>
<dbReference type="Proteomes" id="UP000529946">
    <property type="component" value="Unassembled WGS sequence"/>
</dbReference>
<dbReference type="InterPro" id="IPR023214">
    <property type="entry name" value="HAD_sf"/>
</dbReference>
<name>A0A7W6JFD7_9CAUL</name>
<dbReference type="Gene3D" id="3.40.50.1000">
    <property type="entry name" value="HAD superfamily/HAD-like"/>
    <property type="match status" value="1"/>
</dbReference>
<evidence type="ECO:0000313" key="3">
    <source>
        <dbReference type="Proteomes" id="UP000529946"/>
    </source>
</evidence>
<dbReference type="Gene3D" id="3.40.50.1110">
    <property type="entry name" value="SGNH hydrolase"/>
    <property type="match status" value="1"/>
</dbReference>
<dbReference type="InterPro" id="IPR010033">
    <property type="entry name" value="HAD_SF_ppase_IIIC"/>
</dbReference>
<gene>
    <name evidence="2" type="ORF">GGR12_003016</name>
</gene>
<reference evidence="2 3" key="1">
    <citation type="submission" date="2020-08" db="EMBL/GenBank/DDBJ databases">
        <title>Genomic Encyclopedia of Type Strains, Phase IV (KMG-IV): sequencing the most valuable type-strain genomes for metagenomic binning, comparative biology and taxonomic classification.</title>
        <authorList>
            <person name="Goeker M."/>
        </authorList>
    </citation>
    <scope>NUCLEOTIDE SEQUENCE [LARGE SCALE GENOMIC DNA]</scope>
    <source>
        <strain evidence="2 3">DSM 23960</strain>
    </source>
</reference>
<feature type="domain" description="BF1531-like N-terminal" evidence="1">
    <location>
        <begin position="72"/>
        <end position="264"/>
    </location>
</feature>
<dbReference type="NCBIfam" id="TIGR01686">
    <property type="entry name" value="FkbH"/>
    <property type="match status" value="1"/>
</dbReference>
<organism evidence="2 3">
    <name type="scientific">Brevundimonas lenta</name>
    <dbReference type="NCBI Taxonomy" id="424796"/>
    <lineage>
        <taxon>Bacteria</taxon>
        <taxon>Pseudomonadati</taxon>
        <taxon>Pseudomonadota</taxon>
        <taxon>Alphaproteobacteria</taxon>
        <taxon>Caulobacterales</taxon>
        <taxon>Caulobacteraceae</taxon>
        <taxon>Brevundimonas</taxon>
    </lineage>
</organism>
<dbReference type="EMBL" id="JACIDM010000003">
    <property type="protein sequence ID" value="MBB4084128.1"/>
    <property type="molecule type" value="Genomic_DNA"/>
</dbReference>
<dbReference type="InterPro" id="IPR049369">
    <property type="entry name" value="BF1531-like_N"/>
</dbReference>
<dbReference type="InterPro" id="IPR036514">
    <property type="entry name" value="SGNH_hydro_sf"/>
</dbReference>
<dbReference type="GO" id="GO:0016788">
    <property type="term" value="F:hydrolase activity, acting on ester bonds"/>
    <property type="evidence" value="ECO:0007669"/>
    <property type="project" value="UniProtKB-ARBA"/>
</dbReference>
<dbReference type="RefSeq" id="WP_183205320.1">
    <property type="nucleotide sequence ID" value="NZ_BAAAER010000003.1"/>
</dbReference>
<evidence type="ECO:0000313" key="2">
    <source>
        <dbReference type="EMBL" id="MBB4084128.1"/>
    </source>
</evidence>
<comment type="caution">
    <text evidence="2">The sequence shown here is derived from an EMBL/GenBank/DDBJ whole genome shotgun (WGS) entry which is preliminary data.</text>
</comment>
<dbReference type="Pfam" id="PF21211">
    <property type="entry name" value="FkbH_N"/>
    <property type="match status" value="1"/>
</dbReference>